<dbReference type="RefSeq" id="WP_190419126.1">
    <property type="nucleotide sequence ID" value="NZ_JAAOCA010000008.1"/>
</dbReference>
<organism evidence="1 2">
    <name type="scientific">Pseudomonas typographi</name>
    <dbReference type="NCBI Taxonomy" id="2715964"/>
    <lineage>
        <taxon>Bacteria</taxon>
        <taxon>Pseudomonadati</taxon>
        <taxon>Pseudomonadota</taxon>
        <taxon>Gammaproteobacteria</taxon>
        <taxon>Pseudomonadales</taxon>
        <taxon>Pseudomonadaceae</taxon>
        <taxon>Pseudomonas</taxon>
    </lineage>
</organism>
<sequence>MSRPTLLPEWRQAANDIAEGFKYGDLITLDWLREAFHLDEPKTIEGFRAFQFAFLSNMDSLRQELLQEHRLLLTSVRGVGYELIEPNEQVETAWQSTFVKVKRELTKLAGAIRHIRYDELSDDKRREHADAQAKLSGIHAFVQREGKRKQSLLKIS</sequence>
<evidence type="ECO:0000313" key="1">
    <source>
        <dbReference type="EMBL" id="MBD1598617.1"/>
    </source>
</evidence>
<dbReference type="EMBL" id="JAAOCA010000008">
    <property type="protein sequence ID" value="MBD1598617.1"/>
    <property type="molecule type" value="Genomic_DNA"/>
</dbReference>
<dbReference type="Proteomes" id="UP000805841">
    <property type="component" value="Unassembled WGS sequence"/>
</dbReference>
<name>A0ABR7YZN1_9PSED</name>
<reference evidence="1 2" key="1">
    <citation type="journal article" date="2020" name="Insects">
        <title>Bacteria Belonging to Pseudomonas typographi sp. nov. from the Bark Beetle Ips typographus Have Genomic Potential to Aid in the Host Ecology.</title>
        <authorList>
            <person name="Peral-Aranega E."/>
            <person name="Saati-Santamaria Z."/>
            <person name="Kolarik M."/>
            <person name="Rivas R."/>
            <person name="Garcia-Fraile P."/>
        </authorList>
    </citation>
    <scope>NUCLEOTIDE SEQUENCE [LARGE SCALE GENOMIC DNA]</scope>
    <source>
        <strain evidence="1 2">CA3A</strain>
    </source>
</reference>
<proteinExistence type="predicted"/>
<accession>A0ABR7YZN1</accession>
<keyword evidence="2" id="KW-1185">Reference proteome</keyword>
<evidence type="ECO:0000313" key="2">
    <source>
        <dbReference type="Proteomes" id="UP000805841"/>
    </source>
</evidence>
<protein>
    <submittedName>
        <fullName evidence="1">Uncharacterized protein</fullName>
    </submittedName>
</protein>
<comment type="caution">
    <text evidence="1">The sequence shown here is derived from an EMBL/GenBank/DDBJ whole genome shotgun (WGS) entry which is preliminary data.</text>
</comment>
<gene>
    <name evidence="1" type="ORF">HAQ05_07850</name>
</gene>